<dbReference type="Gene3D" id="3.40.50.410">
    <property type="entry name" value="von Willebrand factor, type A domain"/>
    <property type="match status" value="2"/>
</dbReference>
<evidence type="ECO:0000259" key="2">
    <source>
        <dbReference type="PROSITE" id="PS50234"/>
    </source>
</evidence>
<feature type="region of interest" description="Disordered" evidence="1">
    <location>
        <begin position="108"/>
        <end position="128"/>
    </location>
</feature>
<dbReference type="CDD" id="cd00198">
    <property type="entry name" value="vWFA"/>
    <property type="match status" value="2"/>
</dbReference>
<dbReference type="Gene3D" id="2.60.40.10">
    <property type="entry name" value="Immunoglobulins"/>
    <property type="match status" value="3"/>
</dbReference>
<reference evidence="3" key="1">
    <citation type="submission" date="2019-02" db="EMBL/GenBank/DDBJ databases">
        <authorList>
            <consortium name="Genoscope - CEA"/>
            <person name="William W."/>
        </authorList>
    </citation>
    <scope>NUCLEOTIDE SEQUENCE [LARGE SCALE GENOMIC DNA]</scope>
    <source>
        <strain evidence="3">YSy11</strain>
    </source>
</reference>
<dbReference type="Pfam" id="PF17963">
    <property type="entry name" value="Big_9"/>
    <property type="match status" value="2"/>
</dbReference>
<dbReference type="InterPro" id="IPR036465">
    <property type="entry name" value="vWFA_dom_sf"/>
</dbReference>
<dbReference type="Pfam" id="PF00353">
    <property type="entry name" value="HemolysinCabind"/>
    <property type="match status" value="2"/>
</dbReference>
<dbReference type="InterPro" id="IPR002035">
    <property type="entry name" value="VWF_A"/>
</dbReference>
<protein>
    <recommendedName>
        <fullName evidence="2">VWFA domain-containing protein</fullName>
    </recommendedName>
</protein>
<feature type="domain" description="VWFA" evidence="2">
    <location>
        <begin position="1686"/>
        <end position="1868"/>
    </location>
</feature>
<evidence type="ECO:0000256" key="1">
    <source>
        <dbReference type="SAM" id="MobiDB-lite"/>
    </source>
</evidence>
<accession>A0A653E7D7</accession>
<dbReference type="SMART" id="SM00327">
    <property type="entry name" value="VWA"/>
    <property type="match status" value="2"/>
</dbReference>
<evidence type="ECO:0000313" key="3">
    <source>
        <dbReference type="EMBL" id="VEV98453.1"/>
    </source>
</evidence>
<dbReference type="RefSeq" id="WP_150548920.1">
    <property type="nucleotide sequence ID" value="NZ_LR215729.2"/>
</dbReference>
<proteinExistence type="predicted"/>
<dbReference type="PRINTS" id="PR00313">
    <property type="entry name" value="CABNDNGRPT"/>
</dbReference>
<dbReference type="InterPro" id="IPR047777">
    <property type="entry name" value="LapA-like_RM"/>
</dbReference>
<dbReference type="InterPro" id="IPR019960">
    <property type="entry name" value="T1SS_VCA0849"/>
</dbReference>
<dbReference type="InterPro" id="IPR013783">
    <property type="entry name" value="Ig-like_fold"/>
</dbReference>
<organism evidence="3">
    <name type="scientific">Pseudomonas marincola</name>
    <dbReference type="NCBI Taxonomy" id="437900"/>
    <lineage>
        <taxon>Bacteria</taxon>
        <taxon>Pseudomonadati</taxon>
        <taxon>Pseudomonadota</taxon>
        <taxon>Gammaproteobacteria</taxon>
        <taxon>Pseudomonadales</taxon>
        <taxon>Pseudomonadaceae</taxon>
        <taxon>Pseudomonas</taxon>
    </lineage>
</organism>
<dbReference type="Pfam" id="PF17803">
    <property type="entry name" value="Cadherin_4"/>
    <property type="match status" value="3"/>
</dbReference>
<dbReference type="InterPro" id="IPR010221">
    <property type="entry name" value="VCBS_dom"/>
</dbReference>
<dbReference type="InterPro" id="IPR018511">
    <property type="entry name" value="Hemolysin-typ_Ca-bd_CS"/>
</dbReference>
<dbReference type="SUPFAM" id="SSF53300">
    <property type="entry name" value="vWA-like"/>
    <property type="match status" value="2"/>
</dbReference>
<dbReference type="Pfam" id="PF00092">
    <property type="entry name" value="VWA"/>
    <property type="match status" value="1"/>
</dbReference>
<dbReference type="NCBIfam" id="NF033682">
    <property type="entry name" value="retention_LapA"/>
    <property type="match status" value="1"/>
</dbReference>
<dbReference type="NCBIfam" id="TIGR01965">
    <property type="entry name" value="VCBS_repeat"/>
    <property type="match status" value="8"/>
</dbReference>
<name>A0A653E7D7_9PSED</name>
<dbReference type="InterPro" id="IPR040853">
    <property type="entry name" value="RapA2_cadherin-like"/>
</dbReference>
<gene>
    <name evidence="3" type="ORF">PMYSY11_3409</name>
</gene>
<dbReference type="PROSITE" id="PS50234">
    <property type="entry name" value="VWFA"/>
    <property type="match status" value="2"/>
</dbReference>
<feature type="domain" description="VWFA" evidence="2">
    <location>
        <begin position="1306"/>
        <end position="1490"/>
    </location>
</feature>
<dbReference type="EMBL" id="LR215729">
    <property type="protein sequence ID" value="VEV98453.1"/>
    <property type="molecule type" value="Genomic_DNA"/>
</dbReference>
<dbReference type="NCBIfam" id="TIGR03661">
    <property type="entry name" value="T1SS_VCA0849"/>
    <property type="match status" value="1"/>
</dbReference>
<dbReference type="Pfam" id="PF13519">
    <property type="entry name" value="VWA_2"/>
    <property type="match status" value="1"/>
</dbReference>
<dbReference type="GO" id="GO:0005509">
    <property type="term" value="F:calcium ion binding"/>
    <property type="evidence" value="ECO:0007669"/>
    <property type="project" value="InterPro"/>
</dbReference>
<dbReference type="PROSITE" id="PS00330">
    <property type="entry name" value="HEMOLYSIN_CALCIUM"/>
    <property type="match status" value="2"/>
</dbReference>
<dbReference type="InterPro" id="IPR001343">
    <property type="entry name" value="Hemolysn_Ca-bd"/>
</dbReference>
<sequence>MATLIGKVTQVIGEVFAVATDGSRRPLGVGDQVFAGEQLVTGASGAVAVAMTDGQQLTLGRESQLSLNEQMLGQGGDSQAPQDAPVTAPSADDLTDVEQLLAAIEAGADPTQEAEATAAGPGGAGSGGAGGVGGGHSFVLLDTVGGAVEPVLGFDTSNFNTGPEFPNPEPIVIPVPPLVQEVQTPPAPPAEPEVVDFQPVVSVVYQDAVGSISTSPAVVEERALAGGSNPQSNAEQASGRFQVVSPDGVSALEVQDANGNWINVTAGNQVQGQYGTLQVDAQGNWTYTLTAGVQHGTPGATGADDQIGESFNVRVTDNDGDVSPVAVLDVSIYDDGPQAINDVNSVAEDSVAPVVGNVLSNDQVGADSPASFVAWQSTAATFGTFTPTANGGYSYLLNSDNPLIQALDTGETLTETFSYTMQDADGDTSTAMLTITITGTNDIPVVSVPPLGEGTNAQVYESGLANGSDAAANSEFTTGTFTLSDVDGLDDLQSVTINGDTVAIGSLNSGLNVFVGEFGTLTITGYDAATGQGTYQYQLTAPTIDGAGIETDTFVISVFDGTSSSAPANIVIEIIDDVPTANADTGSVKEGATLTVNAANGVLANDVAGADGFGSSSVVGVRAGSDTATEALGNVATSITGAFGTLTLAADGSYTYHSTANALDASAQDHFVYTVVDGDGDLSTTTLTIDVCNFTVVGGVGGEADTSVREAALDMIGSNPTSNDEVASGQLTGSGGAGGYQFSIADGVGQYGTLSVNANGQYTYTLTSPVDTPAGDNGNNIQAQETFTFTVTDANGNTGTGTLLIDIVDDIPKAYADTGSVQEGATLTVNAANGVLHNDVAGADGFGSSSVVGVRAGSDTVTDASGNVGSSITGAYGTLTLAADGSYTYHSTANALDANSLGANAQDHFVYTVVDGDGDLSTTTLTIDVCNFTVVGGVGGEADTSVREAALDMIGSNPTSNDEVASGQLTGSGGAGGYQFSIADGVGQYGTLSVNANGQYTYTLTSPVDTPAGDNGNNIQAQETFTFTVTDANGNTGTGTLLIDIVDDIPKAYADTGSVQEGATLTVNAANGVLHNDVAGADGFGSSSVVGVRAGSDTATDASGNVGGSITGAYGTLTLAADGSYTYHSTANGVGANALDANAQDHFVYTVVDGDGDLSTTTLTIDVCNFTVVGEVASGSDTSVREAALDVIGSDPTSSDEVASGQLTGSGGAGGYQFSIANGNGNFGTLTVDASGNYTYTLTSAPKLPAGNNGNNIQTQETFSYTVTDANGNTGTGTLVIDIVDDVPTAHDDTACVGAERGLDYNAVFVLDFSGSISNSELNVMMQAVRAAGQKLFDGTNGDVSIQLVAFSATAKSYAAVSNFADLSHLIDTLNPADGGTRPYSGNTDFTAAIKETMAVFEPVVGASNQVFFISDGNPNEQTGNNSSLTNTTAAQWSNFVNGNNINVTAVGVGGGIDNARLQDIDVDGQGAPIQVGNFEDLVESLLQVVTGGSVQGNVLKGDDNAVGGGDDDVFGADGGRILSISADGQTYTLNGTTIQTAASASQYSWDASTKLLTLNTDTGVLKFYMADSGGHAAGDYQFQAHSGLDFGASGQLNEVFTYTLIDNDGDTDSANLTICIDGAEISALVVGSNASDQGNSAVEHTVPNPQDADRAGEIMGTYGKDVLLGDVGGVNSNFTPGKNYNIALILDRSGSMADASGTPGLSRLALAKDALTSLANQLAGHSGVVNVRLIPFGETASNSYTINGLNSTNVVTLIAAINGLTASGGTNYESAFKATVNWFNDQVNGGKDAAHGFEQLTFFLTDGNPTLYLNGSGNTAGSGSNTGYNELSQSVDAVQALVAGTGSDAVQMHAIGIGNGVSADFLKFFDNTPLTGNTLGQGAYDFPNDNKPPVTGQTGDPTIVNTADELHAALVEGSTTTTLAAVGADHLIGGQGDDIIFGDVINTDSLAWAGNAAGTHDGAGYQGLLDYLTATTGTATLDQVKAYIEANATSLNVAGDTRGAGDLLDGGAGNDWLFGQGGDDVLIGGVGNDHLYGGTGADTFVWNAADRGGNYHDVVHDFNVADGDKLNLSALLDGVDPNAGVDVLSQYLSVDTSNGVDTLVNVSSSGHVQDTAAVDQTITLANTVLSGGDSASIIQGMLDNNTLVS</sequence>